<evidence type="ECO:0000256" key="1">
    <source>
        <dbReference type="ARBA" id="ARBA00006739"/>
    </source>
</evidence>
<evidence type="ECO:0000259" key="5">
    <source>
        <dbReference type="Pfam" id="PF00535"/>
    </source>
</evidence>
<dbReference type="Pfam" id="PF00535">
    <property type="entry name" value="Glycos_transf_2"/>
    <property type="match status" value="1"/>
</dbReference>
<evidence type="ECO:0000256" key="3">
    <source>
        <dbReference type="ARBA" id="ARBA00040220"/>
    </source>
</evidence>
<evidence type="ECO:0000256" key="2">
    <source>
        <dbReference type="ARBA" id="ARBA00022944"/>
    </source>
</evidence>
<dbReference type="RefSeq" id="WP_116093779.1">
    <property type="nucleotide sequence ID" value="NZ_QKXN01000035.1"/>
</dbReference>
<dbReference type="AlphaFoldDB" id="A0A3E0IRQ3"/>
<dbReference type="InterPro" id="IPR001173">
    <property type="entry name" value="Glyco_trans_2-like"/>
</dbReference>
<evidence type="ECO:0000313" key="7">
    <source>
        <dbReference type="Proteomes" id="UP000256562"/>
    </source>
</evidence>
<proteinExistence type="inferred from homology"/>
<dbReference type="PANTHER" id="PTHR43685:SF11">
    <property type="entry name" value="GLYCOSYLTRANSFERASE TAGX-RELATED"/>
    <property type="match status" value="1"/>
</dbReference>
<dbReference type="GO" id="GO:0019350">
    <property type="term" value="P:teichoic acid biosynthetic process"/>
    <property type="evidence" value="ECO:0007669"/>
    <property type="project" value="UniProtKB-KW"/>
</dbReference>
<comment type="similarity">
    <text evidence="1">Belongs to the glycosyltransferase 2 family.</text>
</comment>
<dbReference type="SUPFAM" id="SSF53448">
    <property type="entry name" value="Nucleotide-diphospho-sugar transferases"/>
    <property type="match status" value="1"/>
</dbReference>
<keyword evidence="2" id="KW-0777">Teichoic acid biosynthesis</keyword>
<organism evidence="6 7">
    <name type="scientific">Staphylococcus felis</name>
    <dbReference type="NCBI Taxonomy" id="46127"/>
    <lineage>
        <taxon>Bacteria</taxon>
        <taxon>Bacillati</taxon>
        <taxon>Bacillota</taxon>
        <taxon>Bacilli</taxon>
        <taxon>Bacillales</taxon>
        <taxon>Staphylococcaceae</taxon>
        <taxon>Staphylococcus</taxon>
    </lineage>
</organism>
<evidence type="ECO:0000313" key="6">
    <source>
        <dbReference type="EMBL" id="REH99290.1"/>
    </source>
</evidence>
<accession>A0A3E0IRQ3</accession>
<dbReference type="OrthoDB" id="7019976at2"/>
<dbReference type="EMBL" id="QKXQ01000108">
    <property type="protein sequence ID" value="REH99290.1"/>
    <property type="molecule type" value="Genomic_DNA"/>
</dbReference>
<gene>
    <name evidence="6" type="ORF">DOS83_02570</name>
</gene>
<dbReference type="CDD" id="cd00761">
    <property type="entry name" value="Glyco_tranf_GTA_type"/>
    <property type="match status" value="1"/>
</dbReference>
<dbReference type="PANTHER" id="PTHR43685">
    <property type="entry name" value="GLYCOSYLTRANSFERASE"/>
    <property type="match status" value="1"/>
</dbReference>
<comment type="caution">
    <text evidence="6">The sequence shown here is derived from an EMBL/GenBank/DDBJ whole genome shotgun (WGS) entry which is preliminary data.</text>
</comment>
<dbReference type="InterPro" id="IPR029044">
    <property type="entry name" value="Nucleotide-diphossugar_trans"/>
</dbReference>
<reference evidence="6 7" key="1">
    <citation type="journal article" date="2018" name="Vet. Microbiol.">
        <title>Characterisation of Staphylococcus felis isolated from cats using whole genome sequencing.</title>
        <authorList>
            <person name="Worthing K."/>
            <person name="Pang S."/>
            <person name="Trott D.J."/>
            <person name="Abraham S."/>
            <person name="Coombs G.W."/>
            <person name="Jordan D."/>
            <person name="McIntyre L."/>
            <person name="Davies M.R."/>
            <person name="Norris J."/>
        </authorList>
    </citation>
    <scope>NUCLEOTIDE SEQUENCE [LARGE SCALE GENOMIC DNA]</scope>
    <source>
        <strain evidence="6 7">F9</strain>
    </source>
</reference>
<dbReference type="Gene3D" id="3.90.550.10">
    <property type="entry name" value="Spore Coat Polysaccharide Biosynthesis Protein SpsA, Chain A"/>
    <property type="match status" value="1"/>
</dbReference>
<sequence>MNFKDLKYILFGKIKPFQMTEEQIEINPEELAKLKNLSELIDSNPGQVSYEINDLRFLSEYVDYLKQFHQVGKGDLSKLYKHQSIHDAITREDLFQNYKVGIIADTFLYNALEGSCHLKYIGQEGQNENYDFVIIASTWRGIDGYWEGITNSNSSKFKEFKNLVHHLKSKKIPVIFFNKEDPVNFDVFKEHAKEVDHVITTEVDFIEQYHHIGISKVHHLKFPINPKIHHPIDGLYFKNNRGIIFAGSWIEKYRERNKDATILLDGVIESDYDLTIFDRNLWLNQSKYQFPAKYLNYIAAPLSHKTTMKMHKIHPIALNLNTIKYSKSMCANRVFELQAMGNFLFSNYNTFVNMTMPQVQMIFHSKDIEQTLKIDDILIERATASSIRSMMLKFNHYQWLVKVANFLGLAEDIEYRPTITVIIEEHDQKAFQQLKIQNYHHYIIKRPNQKVETEYYTYFSSQHSYESEYLENMVAATIYANADFITNSKVYHQYVNDYDSKNVTLFKNNKTTYEHGYSLGLTYLDNEIISRAFKTPKLSVVIPVHNNGRHLEHKCLRSIIRNKDFEQFEIVLVNDGSTDKETINILNFFNKMYSNIKLINLDTASGSASTPRNVGVKKAKSDLITFLDPDNEWIGEGINELYEKIATNQQIDIIIGNMLKVDNHRTKTHRYYSHFVGATNATFTKDTHTLLKNTKLKTASIQALIVRKSLILKNQIEMVPGALGQDSLFFLEIMNKAKYVEVLNTTVHIYYAAVSNSMTNSITTSFFDKYMLIEKERIKFLKKYGYLDIYMRFRFNYYMKNWYLSRMGKENRNNKEIILKFLEIWSLYDGISRPVDNSLKLEIEKLKSEV</sequence>
<dbReference type="InterPro" id="IPR050834">
    <property type="entry name" value="Glycosyltransf_2"/>
</dbReference>
<evidence type="ECO:0000256" key="4">
    <source>
        <dbReference type="ARBA" id="ARBA00041596"/>
    </source>
</evidence>
<dbReference type="Proteomes" id="UP000256562">
    <property type="component" value="Unassembled WGS sequence"/>
</dbReference>
<name>A0A3E0IRQ3_9STAP</name>
<protein>
    <recommendedName>
        <fullName evidence="3">Putative glycosyltransferase TagX</fullName>
    </recommendedName>
    <alternativeName>
        <fullName evidence="4">Teichoic acid biosynthesis protein X</fullName>
    </alternativeName>
</protein>
<feature type="domain" description="Glycosyltransferase 2-like" evidence="5">
    <location>
        <begin position="539"/>
        <end position="703"/>
    </location>
</feature>